<name>G5JC14_CROWT</name>
<evidence type="ECO:0000313" key="8">
    <source>
        <dbReference type="EMBL" id="EHJ10288.1"/>
    </source>
</evidence>
<dbReference type="PROSITE" id="PS50928">
    <property type="entry name" value="ABC_TM1"/>
    <property type="match status" value="1"/>
</dbReference>
<gene>
    <name evidence="8" type="ORF">CWATWH0003_4975</name>
</gene>
<feature type="transmembrane region" description="Helical" evidence="5">
    <location>
        <begin position="129"/>
        <end position="150"/>
    </location>
</feature>
<evidence type="ECO:0000256" key="4">
    <source>
        <dbReference type="ARBA" id="ARBA00023136"/>
    </source>
</evidence>
<comment type="caution">
    <text evidence="8">The sequence shown here is derived from an EMBL/GenBank/DDBJ whole genome shotgun (WGS) entry which is preliminary data.</text>
</comment>
<evidence type="ECO:0000256" key="6">
    <source>
        <dbReference type="RuleBase" id="RU363054"/>
    </source>
</evidence>
<comment type="subcellular location">
    <subcellularLocation>
        <location evidence="5">Cell membrane</location>
        <topology evidence="5">Multi-pass membrane protein</topology>
    </subcellularLocation>
    <subcellularLocation>
        <location evidence="1">Membrane</location>
        <topology evidence="1">Multi-pass membrane protein</topology>
    </subcellularLocation>
</comment>
<keyword evidence="5" id="KW-0813">Transport</keyword>
<dbReference type="Gene3D" id="1.10.3720.10">
    <property type="entry name" value="MetI-like"/>
    <property type="match status" value="1"/>
</dbReference>
<dbReference type="AlphaFoldDB" id="G5JC14"/>
<dbReference type="GeneID" id="88768332"/>
<dbReference type="PANTHER" id="PTHR42727">
    <property type="entry name" value="PHOSPHATE TRANSPORT SYSTEM PERMEASE PROTEIN"/>
    <property type="match status" value="1"/>
</dbReference>
<feature type="transmembrane region" description="Helical" evidence="5">
    <location>
        <begin position="82"/>
        <end position="109"/>
    </location>
</feature>
<comment type="function">
    <text evidence="6">Part of the binding-protein-dependent transport system for phosphate; probably responsible for the translocation of the substrate across the membrane.</text>
</comment>
<evidence type="ECO:0000256" key="5">
    <source>
        <dbReference type="RuleBase" id="RU363032"/>
    </source>
</evidence>
<comment type="similarity">
    <text evidence="6">Belongs to the binding-protein-dependent transport system permease family. CysTW subfamily.</text>
</comment>
<dbReference type="RefSeq" id="WP_007312772.1">
    <property type="nucleotide sequence ID" value="NZ_AESD01000738.1"/>
</dbReference>
<dbReference type="GO" id="GO:0005886">
    <property type="term" value="C:plasma membrane"/>
    <property type="evidence" value="ECO:0007669"/>
    <property type="project" value="UniProtKB-SubCell"/>
</dbReference>
<feature type="transmembrane region" description="Helical" evidence="5">
    <location>
        <begin position="29"/>
        <end position="50"/>
    </location>
</feature>
<reference evidence="8 9" key="1">
    <citation type="journal article" date="2011" name="Front. Microbiol.">
        <title>Two Strains of Crocosphaera watsonii with Highly Conserved Genomes are Distinguished by Strain-Specific Features.</title>
        <authorList>
            <person name="Bench S.R."/>
            <person name="Ilikchyan I.N."/>
            <person name="Tripp H.J."/>
            <person name="Zehr J.P."/>
        </authorList>
    </citation>
    <scope>NUCLEOTIDE SEQUENCE [LARGE SCALE GENOMIC DNA]</scope>
    <source>
        <strain evidence="8 9">WH 0003</strain>
    </source>
</reference>
<keyword evidence="3 5" id="KW-1133">Transmembrane helix</keyword>
<organism evidence="8 9">
    <name type="scientific">Crocosphaera watsonii WH 0003</name>
    <dbReference type="NCBI Taxonomy" id="423471"/>
    <lineage>
        <taxon>Bacteria</taxon>
        <taxon>Bacillati</taxon>
        <taxon>Cyanobacteriota</taxon>
        <taxon>Cyanophyceae</taxon>
        <taxon>Oscillatoriophycideae</taxon>
        <taxon>Chroococcales</taxon>
        <taxon>Aphanothecaceae</taxon>
        <taxon>Crocosphaera</taxon>
    </lineage>
</organism>
<dbReference type="SUPFAM" id="SSF161098">
    <property type="entry name" value="MetI-like"/>
    <property type="match status" value="1"/>
</dbReference>
<dbReference type="CDD" id="cd06261">
    <property type="entry name" value="TM_PBP2"/>
    <property type="match status" value="1"/>
</dbReference>
<accession>G5JC14</accession>
<proteinExistence type="inferred from homology"/>
<dbReference type="Proteomes" id="UP000003477">
    <property type="component" value="Unassembled WGS sequence"/>
</dbReference>
<dbReference type="NCBIfam" id="TIGR02138">
    <property type="entry name" value="phosphate_pstC"/>
    <property type="match status" value="1"/>
</dbReference>
<evidence type="ECO:0000256" key="1">
    <source>
        <dbReference type="ARBA" id="ARBA00004141"/>
    </source>
</evidence>
<feature type="transmembrane region" description="Helical" evidence="5">
    <location>
        <begin position="162"/>
        <end position="185"/>
    </location>
</feature>
<evidence type="ECO:0000259" key="7">
    <source>
        <dbReference type="PROSITE" id="PS50928"/>
    </source>
</evidence>
<feature type="transmembrane region" description="Helical" evidence="5">
    <location>
        <begin position="280"/>
        <end position="301"/>
    </location>
</feature>
<evidence type="ECO:0000256" key="2">
    <source>
        <dbReference type="ARBA" id="ARBA00022692"/>
    </source>
</evidence>
<dbReference type="Pfam" id="PF00528">
    <property type="entry name" value="BPD_transp_1"/>
    <property type="match status" value="1"/>
</dbReference>
<protein>
    <recommendedName>
        <fullName evidence="6">Phosphate transport system permease protein</fullName>
    </recommendedName>
</protein>
<dbReference type="InterPro" id="IPR000515">
    <property type="entry name" value="MetI-like"/>
</dbReference>
<dbReference type="PANTHER" id="PTHR42727:SF1">
    <property type="entry name" value="PHOSPHATE TRANSPORT SYSTEM PERMEASE"/>
    <property type="match status" value="1"/>
</dbReference>
<keyword evidence="6" id="KW-0592">Phosphate transport</keyword>
<evidence type="ECO:0000313" key="9">
    <source>
        <dbReference type="Proteomes" id="UP000003477"/>
    </source>
</evidence>
<dbReference type="InterPro" id="IPR011864">
    <property type="entry name" value="Phosphate_PstC"/>
</dbReference>
<dbReference type="InterPro" id="IPR035906">
    <property type="entry name" value="MetI-like_sf"/>
</dbReference>
<dbReference type="EMBL" id="AESD01000738">
    <property type="protein sequence ID" value="EHJ10288.1"/>
    <property type="molecule type" value="Genomic_DNA"/>
</dbReference>
<keyword evidence="4 5" id="KW-0472">Membrane</keyword>
<keyword evidence="6" id="KW-1003">Cell membrane</keyword>
<feature type="domain" description="ABC transmembrane type-1" evidence="7">
    <location>
        <begin position="86"/>
        <end position="298"/>
    </location>
</feature>
<dbReference type="GO" id="GO:0006817">
    <property type="term" value="P:phosphate ion transport"/>
    <property type="evidence" value="ECO:0007669"/>
    <property type="project" value="UniProtKB-KW"/>
</dbReference>
<dbReference type="GO" id="GO:0005315">
    <property type="term" value="F:phosphate transmembrane transporter activity"/>
    <property type="evidence" value="ECO:0007669"/>
    <property type="project" value="InterPro"/>
</dbReference>
<keyword evidence="2 5" id="KW-0812">Transmembrane</keyword>
<sequence length="309" mass="33725">MTQILSKDNTNGQISSRFFRNVRERMIEFALFLAALSSVGTTFGILYILVTESWLFFQEVSLFDFLTDTQWTPLFNDKHYGILPLLSGTFVTSSVALLVAIPLGTIVAIYLSEFSSSKLREWVKPILELLAAIPTVVYGYFALLVVTPLLQKVFTELPTFNMLSGGLVMGLMILPLISSICEDAMRAVPVVLKEGSYAMGATRLQTSLKVVFPAAISGIGAAYILGASRAVGETMIVAIASGLLPNLTVNPLEQGATITAYIAQVSLGDLPHGTVEYQTIFAAGLTLVILTLILNIIGYFLSRRYREIY</sequence>
<evidence type="ECO:0000256" key="3">
    <source>
        <dbReference type="ARBA" id="ARBA00022989"/>
    </source>
</evidence>
<feature type="transmembrane region" description="Helical" evidence="5">
    <location>
        <begin position="206"/>
        <end position="225"/>
    </location>
</feature>
<dbReference type="PATRIC" id="fig|423471.3.peg.4664"/>